<evidence type="ECO:0000313" key="8">
    <source>
        <dbReference type="EMBL" id="KAK4543961.1"/>
    </source>
</evidence>
<feature type="transmembrane region" description="Helical" evidence="7">
    <location>
        <begin position="12"/>
        <end position="32"/>
    </location>
</feature>
<feature type="transmembrane region" description="Helical" evidence="7">
    <location>
        <begin position="115"/>
        <end position="136"/>
    </location>
</feature>
<dbReference type="Pfam" id="PF07690">
    <property type="entry name" value="MFS_1"/>
    <property type="match status" value="1"/>
</dbReference>
<sequence>MTSLATEYYQIFLAQGVMFGIGAGGIFTSSFVCVGQWFVKRRGLAVGLASVGSSLGGVIFPLFFDKVIAAVGFPGAMRYSALLVAVPLVIGCFLVRSRLPRKQWDKQAKSFDLSLFREPQFALYTLGSFLVMWGLWVPLDFIASFATAQGFSSVLALSLISIINAASIPGRILPAFLSDHIGHFNVITVSDWLVGVSILCLWLPFDFDPSHAGIIIFCLVYGFVSGAFVSLLMPCVAKTGSIETIGMRFGTFQMAIGLSNLTGLPISGAILARQGDATYCGLQTFAIVATLLGAALTTVSTRLIAGKKGTWKI</sequence>
<keyword evidence="9" id="KW-1185">Reference proteome</keyword>
<dbReference type="PANTHER" id="PTHR11360:SF224">
    <property type="entry name" value="MAJOR FACILITATOR SUPERFAMILY (MFS) PROFILE DOMAIN-CONTAINING PROTEIN-RELATED"/>
    <property type="match status" value="1"/>
</dbReference>
<dbReference type="InterPro" id="IPR050327">
    <property type="entry name" value="Proton-linked_MCT"/>
</dbReference>
<dbReference type="SUPFAM" id="SSF103473">
    <property type="entry name" value="MFS general substrate transporter"/>
    <property type="match status" value="1"/>
</dbReference>
<feature type="transmembrane region" description="Helical" evidence="7">
    <location>
        <begin position="184"/>
        <end position="205"/>
    </location>
</feature>
<evidence type="ECO:0000256" key="2">
    <source>
        <dbReference type="ARBA" id="ARBA00006727"/>
    </source>
</evidence>
<comment type="subcellular location">
    <subcellularLocation>
        <location evidence="1">Membrane</location>
        <topology evidence="1">Multi-pass membrane protein</topology>
    </subcellularLocation>
</comment>
<dbReference type="Proteomes" id="UP001324427">
    <property type="component" value="Unassembled WGS sequence"/>
</dbReference>
<organism evidence="8 9">
    <name type="scientific">Oleoguttula mirabilis</name>
    <dbReference type="NCBI Taxonomy" id="1507867"/>
    <lineage>
        <taxon>Eukaryota</taxon>
        <taxon>Fungi</taxon>
        <taxon>Dikarya</taxon>
        <taxon>Ascomycota</taxon>
        <taxon>Pezizomycotina</taxon>
        <taxon>Dothideomycetes</taxon>
        <taxon>Dothideomycetidae</taxon>
        <taxon>Mycosphaerellales</taxon>
        <taxon>Teratosphaeriaceae</taxon>
        <taxon>Oleoguttula</taxon>
    </lineage>
</organism>
<dbReference type="Gene3D" id="1.20.1250.20">
    <property type="entry name" value="MFS general substrate transporter like domains"/>
    <property type="match status" value="1"/>
</dbReference>
<keyword evidence="5 7" id="KW-1133">Transmembrane helix</keyword>
<accession>A0AAV9JFS5</accession>
<proteinExistence type="inferred from homology"/>
<feature type="transmembrane region" description="Helical" evidence="7">
    <location>
        <begin position="76"/>
        <end position="95"/>
    </location>
</feature>
<comment type="similarity">
    <text evidence="2">Belongs to the major facilitator superfamily. Monocarboxylate porter (TC 2.A.1.13) family.</text>
</comment>
<dbReference type="GO" id="GO:0022857">
    <property type="term" value="F:transmembrane transporter activity"/>
    <property type="evidence" value="ECO:0007669"/>
    <property type="project" value="InterPro"/>
</dbReference>
<evidence type="ECO:0000256" key="5">
    <source>
        <dbReference type="ARBA" id="ARBA00022989"/>
    </source>
</evidence>
<dbReference type="AlphaFoldDB" id="A0AAV9JFS5"/>
<reference evidence="8 9" key="1">
    <citation type="submission" date="2021-11" db="EMBL/GenBank/DDBJ databases">
        <title>Black yeast isolated from Biological Soil Crust.</title>
        <authorList>
            <person name="Kurbessoian T."/>
        </authorList>
    </citation>
    <scope>NUCLEOTIDE SEQUENCE [LARGE SCALE GENOMIC DNA]</scope>
    <source>
        <strain evidence="8 9">CCFEE 5522</strain>
    </source>
</reference>
<keyword evidence="3" id="KW-0813">Transport</keyword>
<evidence type="ECO:0000256" key="3">
    <source>
        <dbReference type="ARBA" id="ARBA00022448"/>
    </source>
</evidence>
<evidence type="ECO:0000256" key="1">
    <source>
        <dbReference type="ARBA" id="ARBA00004141"/>
    </source>
</evidence>
<dbReference type="InterPro" id="IPR011701">
    <property type="entry name" value="MFS"/>
</dbReference>
<keyword evidence="4 7" id="KW-0812">Transmembrane</keyword>
<dbReference type="EMBL" id="JAVFHQ010000028">
    <property type="protein sequence ID" value="KAK4543961.1"/>
    <property type="molecule type" value="Genomic_DNA"/>
</dbReference>
<gene>
    <name evidence="8" type="ORF">LTR36_004735</name>
</gene>
<feature type="transmembrane region" description="Helical" evidence="7">
    <location>
        <begin position="249"/>
        <end position="272"/>
    </location>
</feature>
<evidence type="ECO:0000313" key="9">
    <source>
        <dbReference type="Proteomes" id="UP001324427"/>
    </source>
</evidence>
<feature type="transmembrane region" description="Helical" evidence="7">
    <location>
        <begin position="44"/>
        <end position="64"/>
    </location>
</feature>
<name>A0AAV9JFS5_9PEZI</name>
<evidence type="ECO:0000256" key="4">
    <source>
        <dbReference type="ARBA" id="ARBA00022692"/>
    </source>
</evidence>
<comment type="caution">
    <text evidence="8">The sequence shown here is derived from an EMBL/GenBank/DDBJ whole genome shotgun (WGS) entry which is preliminary data.</text>
</comment>
<dbReference type="PANTHER" id="PTHR11360">
    <property type="entry name" value="MONOCARBOXYLATE TRANSPORTER"/>
    <property type="match status" value="1"/>
</dbReference>
<protein>
    <submittedName>
        <fullName evidence="8">Uncharacterized protein</fullName>
    </submittedName>
</protein>
<dbReference type="GO" id="GO:0016020">
    <property type="term" value="C:membrane"/>
    <property type="evidence" value="ECO:0007669"/>
    <property type="project" value="UniProtKB-SubCell"/>
</dbReference>
<feature type="transmembrane region" description="Helical" evidence="7">
    <location>
        <begin position="211"/>
        <end position="237"/>
    </location>
</feature>
<feature type="transmembrane region" description="Helical" evidence="7">
    <location>
        <begin position="284"/>
        <end position="305"/>
    </location>
</feature>
<dbReference type="InterPro" id="IPR036259">
    <property type="entry name" value="MFS_trans_sf"/>
</dbReference>
<evidence type="ECO:0000256" key="6">
    <source>
        <dbReference type="ARBA" id="ARBA00023136"/>
    </source>
</evidence>
<evidence type="ECO:0000256" key="7">
    <source>
        <dbReference type="SAM" id="Phobius"/>
    </source>
</evidence>
<keyword evidence="6 7" id="KW-0472">Membrane</keyword>